<name>A0ABP8SNG9_9ACTN</name>
<evidence type="ECO:0000313" key="2">
    <source>
        <dbReference type="EMBL" id="GAA4572701.1"/>
    </source>
</evidence>
<protein>
    <submittedName>
        <fullName evidence="2">Uncharacterized protein</fullName>
    </submittedName>
</protein>
<gene>
    <name evidence="2" type="ORF">GCM10023176_36180</name>
</gene>
<keyword evidence="3" id="KW-1185">Reference proteome</keyword>
<accession>A0ABP8SNG9</accession>
<evidence type="ECO:0000256" key="1">
    <source>
        <dbReference type="SAM" id="MobiDB-lite"/>
    </source>
</evidence>
<feature type="region of interest" description="Disordered" evidence="1">
    <location>
        <begin position="96"/>
        <end position="118"/>
    </location>
</feature>
<proteinExistence type="predicted"/>
<organism evidence="2 3">
    <name type="scientific">Micromonospora coerulea</name>
    <dbReference type="NCBI Taxonomy" id="47856"/>
    <lineage>
        <taxon>Bacteria</taxon>
        <taxon>Bacillati</taxon>
        <taxon>Actinomycetota</taxon>
        <taxon>Actinomycetes</taxon>
        <taxon>Micromonosporales</taxon>
        <taxon>Micromonosporaceae</taxon>
        <taxon>Micromonospora</taxon>
    </lineage>
</organism>
<feature type="compositionally biased region" description="Polar residues" evidence="1">
    <location>
        <begin position="1"/>
        <end position="19"/>
    </location>
</feature>
<sequence length="118" mass="12721">MQSITHRTVETSTTSNDASGTATAAWTTRRRGGAKGVVKRGIRGLVPPVVRDQMVVGVTDPGSKPCRLPPLPVTVLFDGVLSASRCKTVRPYDRERALGTGQDRVRNSPVLTPSRPVW</sequence>
<reference evidence="3" key="1">
    <citation type="journal article" date="2019" name="Int. J. Syst. Evol. Microbiol.">
        <title>The Global Catalogue of Microorganisms (GCM) 10K type strain sequencing project: providing services to taxonomists for standard genome sequencing and annotation.</title>
        <authorList>
            <consortium name="The Broad Institute Genomics Platform"/>
            <consortium name="The Broad Institute Genome Sequencing Center for Infectious Disease"/>
            <person name="Wu L."/>
            <person name="Ma J."/>
        </authorList>
    </citation>
    <scope>NUCLEOTIDE SEQUENCE [LARGE SCALE GENOMIC DNA]</scope>
    <source>
        <strain evidence="3">JCM 3175</strain>
    </source>
</reference>
<dbReference type="Proteomes" id="UP001500307">
    <property type="component" value="Unassembled WGS sequence"/>
</dbReference>
<comment type="caution">
    <text evidence="2">The sequence shown here is derived from an EMBL/GenBank/DDBJ whole genome shotgun (WGS) entry which is preliminary data.</text>
</comment>
<feature type="region of interest" description="Disordered" evidence="1">
    <location>
        <begin position="1"/>
        <end position="33"/>
    </location>
</feature>
<dbReference type="EMBL" id="BAABGU010000019">
    <property type="protein sequence ID" value="GAA4572701.1"/>
    <property type="molecule type" value="Genomic_DNA"/>
</dbReference>
<evidence type="ECO:0000313" key="3">
    <source>
        <dbReference type="Proteomes" id="UP001500307"/>
    </source>
</evidence>